<dbReference type="InterPro" id="IPR001018">
    <property type="entry name" value="Beta-lactamase_class-B_CS"/>
</dbReference>
<evidence type="ECO:0000256" key="12">
    <source>
        <dbReference type="ARBA" id="ARBA00023251"/>
    </source>
</evidence>
<reference evidence="14 15" key="1">
    <citation type="submission" date="2024-05" db="EMBL/GenBank/DDBJ databases">
        <authorList>
            <person name="Duchaud E."/>
        </authorList>
    </citation>
    <scope>NUCLEOTIDE SEQUENCE [LARGE SCALE GENOMIC DNA]</scope>
    <source>
        <strain evidence="14">Ena-SAMPLE-TAB-13-05-2024-13:56:06:370-140302</strain>
    </source>
</reference>
<comment type="subcellular location">
    <subcellularLocation>
        <location evidence="3">Periplasm</location>
    </subcellularLocation>
</comment>
<dbReference type="InterPro" id="IPR050855">
    <property type="entry name" value="NDM-1-like"/>
</dbReference>
<dbReference type="InterPro" id="IPR058199">
    <property type="entry name" value="BlaB//VIM/IMP-1"/>
</dbReference>
<dbReference type="Pfam" id="PF00753">
    <property type="entry name" value="Lactamase_B"/>
    <property type="match status" value="1"/>
</dbReference>
<dbReference type="NCBIfam" id="NF033088">
    <property type="entry name" value="bla_subclass_B1"/>
    <property type="match status" value="1"/>
</dbReference>
<comment type="caution">
    <text evidence="14">The sequence shown here is derived from an EMBL/GenBank/DDBJ whole genome shotgun (WGS) entry which is preliminary data.</text>
</comment>
<gene>
    <name evidence="14" type="ORF">T190607A01A_11211</name>
</gene>
<keyword evidence="12" id="KW-0046">Antibiotic resistance</keyword>
<dbReference type="PANTHER" id="PTHR42951:SF4">
    <property type="entry name" value="ACYL-COENZYME A THIOESTERASE MBLAC2"/>
    <property type="match status" value="1"/>
</dbReference>
<sequence>MKKIAFLFVTFVLYNCTKTVQNYKSDNIEITKVSKHVWQHTSTLETKSFGDVPCNGAVMVNDGKAIVFDTPVGKKATNELITWVQSELNSEIIAIVPTHFHIDCLDTLEEFHNANVESYASEKTIELAKNNNSSIPKNGFDSSKEFQLGNTKILVSFMGEGHTKDNIVAYFPTDNVLFGGCLVKSLNAPKGNLADANITEWSNTIQKIKSTYPNIKIVIPGHGKSGNSELLDYTQQLFQESSL</sequence>
<evidence type="ECO:0000259" key="13">
    <source>
        <dbReference type="SMART" id="SM00849"/>
    </source>
</evidence>
<dbReference type="InterPro" id="IPR036866">
    <property type="entry name" value="RibonucZ/Hydroxyglut_hydro"/>
</dbReference>
<dbReference type="Gene3D" id="3.60.15.10">
    <property type="entry name" value="Ribonuclease Z/Hydroxyacylglutathione hydrolase-like"/>
    <property type="match status" value="1"/>
</dbReference>
<keyword evidence="9" id="KW-0574">Periplasm</keyword>
<dbReference type="EC" id="3.5.2.6" evidence="6"/>
<evidence type="ECO:0000256" key="5">
    <source>
        <dbReference type="ARBA" id="ARBA00011245"/>
    </source>
</evidence>
<evidence type="ECO:0000313" key="14">
    <source>
        <dbReference type="EMBL" id="CAL2081528.1"/>
    </source>
</evidence>
<feature type="domain" description="Metallo-beta-lactamase" evidence="13">
    <location>
        <begin position="53"/>
        <end position="222"/>
    </location>
</feature>
<evidence type="ECO:0000256" key="3">
    <source>
        <dbReference type="ARBA" id="ARBA00004418"/>
    </source>
</evidence>
<keyword evidence="15" id="KW-1185">Reference proteome</keyword>
<dbReference type="InterPro" id="IPR001279">
    <property type="entry name" value="Metallo-B-lactamas"/>
</dbReference>
<evidence type="ECO:0000256" key="11">
    <source>
        <dbReference type="ARBA" id="ARBA00022833"/>
    </source>
</evidence>
<evidence type="ECO:0000256" key="1">
    <source>
        <dbReference type="ARBA" id="ARBA00001526"/>
    </source>
</evidence>
<dbReference type="PANTHER" id="PTHR42951">
    <property type="entry name" value="METALLO-BETA-LACTAMASE DOMAIN-CONTAINING"/>
    <property type="match status" value="1"/>
</dbReference>
<accession>A0ABP1EJG3</accession>
<keyword evidence="10 14" id="KW-0378">Hydrolase</keyword>
<dbReference type="GO" id="GO:0008800">
    <property type="term" value="F:beta-lactamase activity"/>
    <property type="evidence" value="ECO:0007669"/>
    <property type="project" value="UniProtKB-EC"/>
</dbReference>
<keyword evidence="8" id="KW-0732">Signal</keyword>
<name>A0ABP1EJG3_9FLAO</name>
<evidence type="ECO:0000256" key="6">
    <source>
        <dbReference type="ARBA" id="ARBA00012865"/>
    </source>
</evidence>
<evidence type="ECO:0000256" key="2">
    <source>
        <dbReference type="ARBA" id="ARBA00001947"/>
    </source>
</evidence>
<comment type="catalytic activity">
    <reaction evidence="1">
        <text>a beta-lactam + H2O = a substituted beta-amino acid</text>
        <dbReference type="Rhea" id="RHEA:20401"/>
        <dbReference type="ChEBI" id="CHEBI:15377"/>
        <dbReference type="ChEBI" id="CHEBI:35627"/>
        <dbReference type="ChEBI" id="CHEBI:140347"/>
        <dbReference type="EC" id="3.5.2.6"/>
    </reaction>
</comment>
<keyword evidence="7" id="KW-0479">Metal-binding</keyword>
<dbReference type="EMBL" id="CAXIXY010000003">
    <property type="protein sequence ID" value="CAL2081528.1"/>
    <property type="molecule type" value="Genomic_DNA"/>
</dbReference>
<organism evidence="14 15">
    <name type="scientific">Tenacibaculum platacis</name>
    <dbReference type="NCBI Taxonomy" id="3137852"/>
    <lineage>
        <taxon>Bacteria</taxon>
        <taxon>Pseudomonadati</taxon>
        <taxon>Bacteroidota</taxon>
        <taxon>Flavobacteriia</taxon>
        <taxon>Flavobacteriales</taxon>
        <taxon>Flavobacteriaceae</taxon>
        <taxon>Tenacibaculum</taxon>
    </lineage>
</organism>
<evidence type="ECO:0000256" key="4">
    <source>
        <dbReference type="ARBA" id="ARBA00005250"/>
    </source>
</evidence>
<comment type="subunit">
    <text evidence="5">Monomer.</text>
</comment>
<dbReference type="Proteomes" id="UP001497416">
    <property type="component" value="Unassembled WGS sequence"/>
</dbReference>
<dbReference type="PROSITE" id="PS00744">
    <property type="entry name" value="BETA_LACTAMASE_B_2"/>
    <property type="match status" value="1"/>
</dbReference>
<dbReference type="SMART" id="SM00849">
    <property type="entry name" value="Lactamase_B"/>
    <property type="match status" value="1"/>
</dbReference>
<evidence type="ECO:0000256" key="9">
    <source>
        <dbReference type="ARBA" id="ARBA00022764"/>
    </source>
</evidence>
<evidence type="ECO:0000256" key="7">
    <source>
        <dbReference type="ARBA" id="ARBA00022723"/>
    </source>
</evidence>
<proteinExistence type="inferred from homology"/>
<dbReference type="RefSeq" id="WP_348711086.1">
    <property type="nucleotide sequence ID" value="NZ_CAXIXY010000003.1"/>
</dbReference>
<evidence type="ECO:0000256" key="8">
    <source>
        <dbReference type="ARBA" id="ARBA00022729"/>
    </source>
</evidence>
<evidence type="ECO:0000256" key="10">
    <source>
        <dbReference type="ARBA" id="ARBA00022801"/>
    </source>
</evidence>
<evidence type="ECO:0000313" key="15">
    <source>
        <dbReference type="Proteomes" id="UP001497416"/>
    </source>
</evidence>
<comment type="cofactor">
    <cofactor evidence="2">
        <name>Zn(2+)</name>
        <dbReference type="ChEBI" id="CHEBI:29105"/>
    </cofactor>
</comment>
<keyword evidence="11" id="KW-0862">Zinc</keyword>
<dbReference type="SUPFAM" id="SSF56281">
    <property type="entry name" value="Metallo-hydrolase/oxidoreductase"/>
    <property type="match status" value="1"/>
</dbReference>
<comment type="similarity">
    <text evidence="4">Belongs to the metallo-beta-lactamase superfamily. Class-B beta-lactamase family.</text>
</comment>
<protein>
    <recommendedName>
        <fullName evidence="6">beta-lactamase</fullName>
        <ecNumber evidence="6">3.5.2.6</ecNumber>
    </recommendedName>
</protein>